<organism evidence="2 3">
    <name type="scientific">Ruminococcus flavefaciens</name>
    <dbReference type="NCBI Taxonomy" id="1265"/>
    <lineage>
        <taxon>Bacteria</taxon>
        <taxon>Bacillati</taxon>
        <taxon>Bacillota</taxon>
        <taxon>Clostridia</taxon>
        <taxon>Eubacteriales</taxon>
        <taxon>Oscillospiraceae</taxon>
        <taxon>Ruminococcus</taxon>
    </lineage>
</organism>
<sequence length="81" mass="9207">MKRIEVISIDRIGLVQEISKVIRRLNGNIVSHTSNVLTDSHSVPVSHFTADILFDTAAENESVLRRLRKIRNVQEVKITDL</sequence>
<comment type="caution">
    <text evidence="2">The sequence shown here is derived from an EMBL/GenBank/DDBJ whole genome shotgun (WGS) entry which is preliminary data.</text>
</comment>
<dbReference type="InterPro" id="IPR045865">
    <property type="entry name" value="ACT-like_dom_sf"/>
</dbReference>
<dbReference type="Gene3D" id="3.30.70.260">
    <property type="match status" value="1"/>
</dbReference>
<evidence type="ECO:0000259" key="1">
    <source>
        <dbReference type="PROSITE" id="PS51671"/>
    </source>
</evidence>
<name>A0A315Y559_RUMFL</name>
<accession>A0A315Y559</accession>
<dbReference type="SUPFAM" id="SSF55021">
    <property type="entry name" value="ACT-like"/>
    <property type="match status" value="1"/>
</dbReference>
<dbReference type="InterPro" id="IPR002912">
    <property type="entry name" value="ACT_dom"/>
</dbReference>
<evidence type="ECO:0000313" key="2">
    <source>
        <dbReference type="EMBL" id="PWJ15525.1"/>
    </source>
</evidence>
<dbReference type="AlphaFoldDB" id="A0A315Y559"/>
<reference evidence="2 3" key="1">
    <citation type="submission" date="2018-05" db="EMBL/GenBank/DDBJ databases">
        <title>The Hungate 1000. A catalogue of reference genomes from the rumen microbiome.</title>
        <authorList>
            <person name="Kelly W."/>
        </authorList>
    </citation>
    <scope>NUCLEOTIDE SEQUENCE [LARGE SCALE GENOMIC DNA]</scope>
    <source>
        <strain evidence="2 3">SAb67</strain>
    </source>
</reference>
<feature type="domain" description="ACT" evidence="1">
    <location>
        <begin position="3"/>
        <end position="81"/>
    </location>
</feature>
<proteinExistence type="predicted"/>
<dbReference type="PROSITE" id="PS51671">
    <property type="entry name" value="ACT"/>
    <property type="match status" value="1"/>
</dbReference>
<dbReference type="EMBL" id="QGDI01000001">
    <property type="protein sequence ID" value="PWJ15525.1"/>
    <property type="molecule type" value="Genomic_DNA"/>
</dbReference>
<evidence type="ECO:0000313" key="3">
    <source>
        <dbReference type="Proteomes" id="UP000245720"/>
    </source>
</evidence>
<gene>
    <name evidence="2" type="ORF">IE37_00426</name>
</gene>
<protein>
    <submittedName>
        <fullName evidence="2">ACT domain-containing protein</fullName>
    </submittedName>
</protein>
<dbReference type="Pfam" id="PF13291">
    <property type="entry name" value="ACT_4"/>
    <property type="match status" value="1"/>
</dbReference>
<dbReference type="Proteomes" id="UP000245720">
    <property type="component" value="Unassembled WGS sequence"/>
</dbReference>
<dbReference type="RefSeq" id="WP_181380200.1">
    <property type="nucleotide sequence ID" value="NZ_QGDI01000001.1"/>
</dbReference>